<name>A0A8S5MZN0_9CAUD</name>
<organism evidence="1">
    <name type="scientific">Siphoviridae sp. ctoMB99</name>
    <dbReference type="NCBI Taxonomy" id="2826459"/>
    <lineage>
        <taxon>Viruses</taxon>
        <taxon>Duplodnaviria</taxon>
        <taxon>Heunggongvirae</taxon>
        <taxon>Uroviricota</taxon>
        <taxon>Caudoviricetes</taxon>
    </lineage>
</organism>
<dbReference type="EMBL" id="BK015023">
    <property type="protein sequence ID" value="DAD87660.1"/>
    <property type="molecule type" value="Genomic_DNA"/>
</dbReference>
<reference evidence="1" key="1">
    <citation type="journal article" date="2021" name="Proc. Natl. Acad. Sci. U.S.A.">
        <title>A Catalog of Tens of Thousands of Viruses from Human Metagenomes Reveals Hidden Associations with Chronic Diseases.</title>
        <authorList>
            <person name="Tisza M.J."/>
            <person name="Buck C.B."/>
        </authorList>
    </citation>
    <scope>NUCLEOTIDE SEQUENCE</scope>
    <source>
        <strain evidence="1">CtoMB99</strain>
    </source>
</reference>
<accession>A0A8S5MZN0</accession>
<protein>
    <submittedName>
        <fullName evidence="1">Uncharacterized protein</fullName>
    </submittedName>
</protein>
<proteinExistence type="predicted"/>
<sequence length="178" mass="20652">MVIDIKKCTVEELVQHFKLKLRGGNIYCPSTPTPEQQEILKARKPEIMKFLIARKTKEIQQRQARAAQIDAIPGLHAIKVARQDVAMWREEFAKNMERGDSGVGLRPRPEYDFDELYAQYPRAYAYLKAESWASAAHDVKSAAGEDAREAIIRGEDYNEAIEKMEKKWQDYCHEHVWD</sequence>
<evidence type="ECO:0000313" key="1">
    <source>
        <dbReference type="EMBL" id="DAD87660.1"/>
    </source>
</evidence>